<keyword evidence="15 21" id="KW-0472">Membrane</keyword>
<dbReference type="GO" id="GO:0030246">
    <property type="term" value="F:carbohydrate binding"/>
    <property type="evidence" value="ECO:0007669"/>
    <property type="project" value="UniProtKB-KW"/>
</dbReference>
<dbReference type="PROSITE" id="PS00108">
    <property type="entry name" value="PROTEIN_KINASE_ST"/>
    <property type="match status" value="1"/>
</dbReference>
<accession>A0A453FLK1</accession>
<evidence type="ECO:0000256" key="14">
    <source>
        <dbReference type="ARBA" id="ARBA00022989"/>
    </source>
</evidence>
<dbReference type="Gramene" id="AET3Gv20715000.1">
    <property type="protein sequence ID" value="AET3Gv20715000.1"/>
    <property type="gene ID" value="AET3Gv20715000"/>
</dbReference>
<evidence type="ECO:0000256" key="13">
    <source>
        <dbReference type="ARBA" id="ARBA00022840"/>
    </source>
</evidence>
<evidence type="ECO:0000313" key="24">
    <source>
        <dbReference type="Proteomes" id="UP000015105"/>
    </source>
</evidence>
<dbReference type="GO" id="GO:0005524">
    <property type="term" value="F:ATP binding"/>
    <property type="evidence" value="ECO:0007669"/>
    <property type="project" value="UniProtKB-UniRule"/>
</dbReference>
<evidence type="ECO:0000256" key="12">
    <source>
        <dbReference type="ARBA" id="ARBA00022777"/>
    </source>
</evidence>
<dbReference type="Proteomes" id="UP000015105">
    <property type="component" value="Chromosome 3D"/>
</dbReference>
<dbReference type="Pfam" id="PF00139">
    <property type="entry name" value="Lectin_legB"/>
    <property type="match status" value="1"/>
</dbReference>
<dbReference type="InterPro" id="IPR001220">
    <property type="entry name" value="Legume_lectin_dom"/>
</dbReference>
<dbReference type="Gene3D" id="3.30.200.20">
    <property type="entry name" value="Phosphorylase Kinase, domain 1"/>
    <property type="match status" value="1"/>
</dbReference>
<reference evidence="23" key="5">
    <citation type="journal article" date="2021" name="G3 (Bethesda)">
        <title>Aegilops tauschii genome assembly Aet v5.0 features greater sequence contiguity and improved annotation.</title>
        <authorList>
            <person name="Wang L."/>
            <person name="Zhu T."/>
            <person name="Rodriguez J.C."/>
            <person name="Deal K.R."/>
            <person name="Dubcovsky J."/>
            <person name="McGuire P.E."/>
            <person name="Lux T."/>
            <person name="Spannagl M."/>
            <person name="Mayer K.F.X."/>
            <person name="Baldrich P."/>
            <person name="Meyers B.C."/>
            <person name="Huo N."/>
            <person name="Gu Y.Q."/>
            <person name="Zhou H."/>
            <person name="Devos K.M."/>
            <person name="Bennetzen J.L."/>
            <person name="Unver T."/>
            <person name="Budak H."/>
            <person name="Gulick P.J."/>
            <person name="Galiba G."/>
            <person name="Kalapos B."/>
            <person name="Nelson D.R."/>
            <person name="Li P."/>
            <person name="You F.M."/>
            <person name="Luo M.C."/>
            <person name="Dvorak J."/>
        </authorList>
    </citation>
    <scope>NUCLEOTIDE SEQUENCE [LARGE SCALE GENOMIC DNA]</scope>
    <source>
        <strain evidence="23">cv. AL8/78</strain>
    </source>
</reference>
<keyword evidence="6" id="KW-0723">Serine/threonine-protein kinase</keyword>
<evidence type="ECO:0000256" key="9">
    <source>
        <dbReference type="ARBA" id="ARBA00022729"/>
    </source>
</evidence>
<keyword evidence="24" id="KW-1185">Reference proteome</keyword>
<evidence type="ECO:0000256" key="4">
    <source>
        <dbReference type="ARBA" id="ARBA00012513"/>
    </source>
</evidence>
<dbReference type="GeneID" id="141042443"/>
<feature type="domain" description="Protein kinase" evidence="22">
    <location>
        <begin position="367"/>
        <end position="654"/>
    </location>
</feature>
<proteinExistence type="inferred from homology"/>
<evidence type="ECO:0000256" key="20">
    <source>
        <dbReference type="PROSITE-ProRule" id="PRU10141"/>
    </source>
</evidence>
<evidence type="ECO:0000256" key="10">
    <source>
        <dbReference type="ARBA" id="ARBA00022734"/>
    </source>
</evidence>
<dbReference type="AlphaFoldDB" id="A0A453FLK1"/>
<keyword evidence="9" id="KW-0732">Signal</keyword>
<protein>
    <recommendedName>
        <fullName evidence="4">non-specific serine/threonine protein kinase</fullName>
        <ecNumber evidence="4">2.7.11.1</ecNumber>
    </recommendedName>
</protein>
<evidence type="ECO:0000256" key="16">
    <source>
        <dbReference type="ARBA" id="ARBA00023170"/>
    </source>
</evidence>
<comment type="similarity">
    <text evidence="3">In the C-terminal section; belongs to the protein kinase superfamily. Ser/Thr protein kinase family.</text>
</comment>
<dbReference type="PANTHER" id="PTHR27007">
    <property type="match status" value="1"/>
</dbReference>
<evidence type="ECO:0000256" key="5">
    <source>
        <dbReference type="ARBA" id="ARBA00022475"/>
    </source>
</evidence>
<evidence type="ECO:0000256" key="21">
    <source>
        <dbReference type="SAM" id="Phobius"/>
    </source>
</evidence>
<keyword evidence="13 20" id="KW-0067">ATP-binding</keyword>
<dbReference type="InterPro" id="IPR050528">
    <property type="entry name" value="L-type_Lectin-RKs"/>
</dbReference>
<dbReference type="PROSITE" id="PS00107">
    <property type="entry name" value="PROTEIN_KINASE_ATP"/>
    <property type="match status" value="1"/>
</dbReference>
<dbReference type="InterPro" id="IPR011009">
    <property type="entry name" value="Kinase-like_dom_sf"/>
</dbReference>
<keyword evidence="12" id="KW-0418">Kinase</keyword>
<dbReference type="GO" id="GO:0005886">
    <property type="term" value="C:plasma membrane"/>
    <property type="evidence" value="ECO:0007669"/>
    <property type="project" value="UniProtKB-SubCell"/>
</dbReference>
<reference evidence="23" key="4">
    <citation type="submission" date="2019-03" db="UniProtKB">
        <authorList>
            <consortium name="EnsemblPlants"/>
        </authorList>
    </citation>
    <scope>IDENTIFICATION</scope>
</reference>
<keyword evidence="5" id="KW-1003">Cell membrane</keyword>
<dbReference type="GO" id="GO:1901001">
    <property type="term" value="P:negative regulation of response to salt stress"/>
    <property type="evidence" value="ECO:0007669"/>
    <property type="project" value="UniProtKB-ARBA"/>
</dbReference>
<keyword evidence="16" id="KW-0675">Receptor</keyword>
<feature type="transmembrane region" description="Helical" evidence="21">
    <location>
        <begin position="312"/>
        <end position="333"/>
    </location>
</feature>
<evidence type="ECO:0000256" key="17">
    <source>
        <dbReference type="ARBA" id="ARBA00023180"/>
    </source>
</evidence>
<keyword evidence="8 21" id="KW-0812">Transmembrane</keyword>
<evidence type="ECO:0000256" key="6">
    <source>
        <dbReference type="ARBA" id="ARBA00022527"/>
    </source>
</evidence>
<dbReference type="CDD" id="cd06899">
    <property type="entry name" value="lectin_legume_LecRK_Arcelin_ConA"/>
    <property type="match status" value="1"/>
</dbReference>
<dbReference type="RefSeq" id="XP_073366846.1">
    <property type="nucleotide sequence ID" value="XM_073510745.1"/>
</dbReference>
<reference evidence="24" key="2">
    <citation type="journal article" date="2017" name="Nat. Plants">
        <title>The Aegilops tauschii genome reveals multiple impacts of transposons.</title>
        <authorList>
            <person name="Zhao G."/>
            <person name="Zou C."/>
            <person name="Li K."/>
            <person name="Wang K."/>
            <person name="Li T."/>
            <person name="Gao L."/>
            <person name="Zhang X."/>
            <person name="Wang H."/>
            <person name="Yang Z."/>
            <person name="Liu X."/>
            <person name="Jiang W."/>
            <person name="Mao L."/>
            <person name="Kong X."/>
            <person name="Jiao Y."/>
            <person name="Jia J."/>
        </authorList>
    </citation>
    <scope>NUCLEOTIDE SEQUENCE [LARGE SCALE GENOMIC DNA]</scope>
    <source>
        <strain evidence="24">cv. AL8/78</strain>
    </source>
</reference>
<dbReference type="PROSITE" id="PS50011">
    <property type="entry name" value="PROTEIN_KINASE_DOM"/>
    <property type="match status" value="1"/>
</dbReference>
<evidence type="ECO:0000256" key="11">
    <source>
        <dbReference type="ARBA" id="ARBA00022741"/>
    </source>
</evidence>
<dbReference type="InterPro" id="IPR017441">
    <property type="entry name" value="Protein_kinase_ATP_BS"/>
</dbReference>
<dbReference type="SMART" id="SM00220">
    <property type="entry name" value="S_TKc"/>
    <property type="match status" value="1"/>
</dbReference>
<dbReference type="Gene3D" id="2.60.120.200">
    <property type="match status" value="1"/>
</dbReference>
<dbReference type="CDD" id="cd14066">
    <property type="entry name" value="STKc_IRAK"/>
    <property type="match status" value="1"/>
</dbReference>
<name>A0A453FLK1_AEGTS</name>
<reference evidence="23" key="3">
    <citation type="journal article" date="2017" name="Nature">
        <title>Genome sequence of the progenitor of the wheat D genome Aegilops tauschii.</title>
        <authorList>
            <person name="Luo M.C."/>
            <person name="Gu Y.Q."/>
            <person name="Puiu D."/>
            <person name="Wang H."/>
            <person name="Twardziok S.O."/>
            <person name="Deal K.R."/>
            <person name="Huo N."/>
            <person name="Zhu T."/>
            <person name="Wang L."/>
            <person name="Wang Y."/>
            <person name="McGuire P.E."/>
            <person name="Liu S."/>
            <person name="Long H."/>
            <person name="Ramasamy R.K."/>
            <person name="Rodriguez J.C."/>
            <person name="Van S.L."/>
            <person name="Yuan L."/>
            <person name="Wang Z."/>
            <person name="Xia Z."/>
            <person name="Xiao L."/>
            <person name="Anderson O.D."/>
            <person name="Ouyang S."/>
            <person name="Liang Y."/>
            <person name="Zimin A.V."/>
            <person name="Pertea G."/>
            <person name="Qi P."/>
            <person name="Bennetzen J.L."/>
            <person name="Dai X."/>
            <person name="Dawson M.W."/>
            <person name="Muller H.G."/>
            <person name="Kugler K."/>
            <person name="Rivarola-Duarte L."/>
            <person name="Spannagl M."/>
            <person name="Mayer K.F.X."/>
            <person name="Lu F.H."/>
            <person name="Bevan M.W."/>
            <person name="Leroy P."/>
            <person name="Li P."/>
            <person name="You F.M."/>
            <person name="Sun Q."/>
            <person name="Liu Z."/>
            <person name="Lyons E."/>
            <person name="Wicker T."/>
            <person name="Salzberg S.L."/>
            <person name="Devos K.M."/>
            <person name="Dvorak J."/>
        </authorList>
    </citation>
    <scope>NUCLEOTIDE SEQUENCE [LARGE SCALE GENOMIC DNA]</scope>
    <source>
        <strain evidence="23">cv. AL8/78</strain>
    </source>
</reference>
<evidence type="ECO:0000313" key="23">
    <source>
        <dbReference type="EnsemblPlants" id="AET3Gv20715000.1"/>
    </source>
</evidence>
<keyword evidence="14 21" id="KW-1133">Transmembrane helix</keyword>
<sequence>MQVHHCKPHRRSTKYRIADMPSKKIIFFKLVISLSLAARSTGNEDDQFVYSGFTGSNLALDGNARITPSGLLELTNGTARVKGHAFHPNPMRFHKSPNGTVHSFSVSFVFAILSADPDLSGHGLAFFIAPTRNFSAAFPTQYLGLFSDQNNGDPNNHIFAVELDTIQNYDLEDINSNHIGININNLHSVQSHDAGYYSNQSGIFERLALNSHKAMQVWVNYDREAIQINVTMAPINLAKPERPLLSTTFNLSTVITSPAYIGFSSSTGTVSAQHYVLGWSFGMDSLAPPIDISKLSELPRLGQKAQSMRLHILLPIGIVVFLFAVTATIFLLIRKNLRYAELCEDWEVEYGPHRFSYKDLFDATEGFKDKNLLGGGGFGKVYKGVLRISRFNIAVKKVSHDSKQGMKEFIAEIVSIGRLQHRNLVQLLGYCRRKGELLLVYDYMPNGSLDKYLYGKDGKPTLDWSQRFQIIKCVSNGLLYLHEECEKIIIHRDIKASNVLIDTEISGRIGDFGLARLYDHGSDPEATRVVGTIGYLAPELARTGKATPFTDVFSFGVFILEVTCGQKPIMEDTEEGHLMLVDWVLEHWHKGSLNDAVDIKLQGEYDVGEACLALKLGLLCSHPFTNIRPTMRQIMQYLNKEMPLPELMPTHLSFCMLALMQSEGFNPCIISHSSSATSFGTMSSLSGGR</sequence>
<comment type="similarity">
    <text evidence="2">In the N-terminal section; belongs to the leguminous lectin family.</text>
</comment>
<feature type="binding site" evidence="20">
    <location>
        <position position="397"/>
    </location>
    <ligand>
        <name>ATP</name>
        <dbReference type="ChEBI" id="CHEBI:30616"/>
    </ligand>
</feature>
<reference evidence="24" key="1">
    <citation type="journal article" date="2014" name="Science">
        <title>Ancient hybridizations among the ancestral genomes of bread wheat.</title>
        <authorList>
            <consortium name="International Wheat Genome Sequencing Consortium,"/>
            <person name="Marcussen T."/>
            <person name="Sandve S.R."/>
            <person name="Heier L."/>
            <person name="Spannagl M."/>
            <person name="Pfeifer M."/>
            <person name="Jakobsen K.S."/>
            <person name="Wulff B.B."/>
            <person name="Steuernagel B."/>
            <person name="Mayer K.F."/>
            <person name="Olsen O.A."/>
        </authorList>
    </citation>
    <scope>NUCLEOTIDE SEQUENCE [LARGE SCALE GENOMIC DNA]</scope>
    <source>
        <strain evidence="24">cv. AL8/78</strain>
    </source>
</reference>
<dbReference type="InterPro" id="IPR013320">
    <property type="entry name" value="ConA-like_dom_sf"/>
</dbReference>
<evidence type="ECO:0000256" key="18">
    <source>
        <dbReference type="ARBA" id="ARBA00048659"/>
    </source>
</evidence>
<dbReference type="FunFam" id="3.30.200.20:FF:000112">
    <property type="entry name" value="Lectin-domain containing receptor kinase A4.3"/>
    <property type="match status" value="1"/>
</dbReference>
<evidence type="ECO:0000256" key="1">
    <source>
        <dbReference type="ARBA" id="ARBA00004251"/>
    </source>
</evidence>
<dbReference type="Pfam" id="PF00069">
    <property type="entry name" value="Pkinase"/>
    <property type="match status" value="1"/>
</dbReference>
<dbReference type="FunFam" id="2.60.120.200:FF:000051">
    <property type="entry name" value="L-type lectin-domain containing receptor kinase V.9"/>
    <property type="match status" value="1"/>
</dbReference>
<evidence type="ECO:0000256" key="8">
    <source>
        <dbReference type="ARBA" id="ARBA00022692"/>
    </source>
</evidence>
<dbReference type="GO" id="GO:0004674">
    <property type="term" value="F:protein serine/threonine kinase activity"/>
    <property type="evidence" value="ECO:0007669"/>
    <property type="project" value="UniProtKB-KW"/>
</dbReference>
<dbReference type="EC" id="2.7.11.1" evidence="4"/>
<evidence type="ECO:0000259" key="22">
    <source>
        <dbReference type="PROSITE" id="PS50011"/>
    </source>
</evidence>
<evidence type="ECO:0000256" key="19">
    <source>
        <dbReference type="ARBA" id="ARBA00048977"/>
    </source>
</evidence>
<keyword evidence="11 20" id="KW-0547">Nucleotide-binding</keyword>
<dbReference type="FunFam" id="1.10.510.10:FF:000517">
    <property type="entry name" value="Putative receptor kinase Lecrk"/>
    <property type="match status" value="1"/>
</dbReference>
<organism evidence="23 24">
    <name type="scientific">Aegilops tauschii subsp. strangulata</name>
    <name type="common">Goatgrass</name>
    <dbReference type="NCBI Taxonomy" id="200361"/>
    <lineage>
        <taxon>Eukaryota</taxon>
        <taxon>Viridiplantae</taxon>
        <taxon>Streptophyta</taxon>
        <taxon>Embryophyta</taxon>
        <taxon>Tracheophyta</taxon>
        <taxon>Spermatophyta</taxon>
        <taxon>Magnoliopsida</taxon>
        <taxon>Liliopsida</taxon>
        <taxon>Poales</taxon>
        <taxon>Poaceae</taxon>
        <taxon>BOP clade</taxon>
        <taxon>Pooideae</taxon>
        <taxon>Triticodae</taxon>
        <taxon>Triticeae</taxon>
        <taxon>Triticinae</taxon>
        <taxon>Aegilops</taxon>
    </lineage>
</organism>
<comment type="subcellular location">
    <subcellularLocation>
        <location evidence="1">Cell membrane</location>
        <topology evidence="1">Single-pass type I membrane protein</topology>
    </subcellularLocation>
</comment>
<evidence type="ECO:0000256" key="15">
    <source>
        <dbReference type="ARBA" id="ARBA00023136"/>
    </source>
</evidence>
<comment type="catalytic activity">
    <reaction evidence="18">
        <text>L-threonyl-[protein] + ATP = O-phospho-L-threonyl-[protein] + ADP + H(+)</text>
        <dbReference type="Rhea" id="RHEA:46608"/>
        <dbReference type="Rhea" id="RHEA-COMP:11060"/>
        <dbReference type="Rhea" id="RHEA-COMP:11605"/>
        <dbReference type="ChEBI" id="CHEBI:15378"/>
        <dbReference type="ChEBI" id="CHEBI:30013"/>
        <dbReference type="ChEBI" id="CHEBI:30616"/>
        <dbReference type="ChEBI" id="CHEBI:61977"/>
        <dbReference type="ChEBI" id="CHEBI:456216"/>
        <dbReference type="EC" id="2.7.11.1"/>
    </reaction>
    <physiologicalReaction direction="left-to-right" evidence="18">
        <dbReference type="Rhea" id="RHEA:46609"/>
    </physiologicalReaction>
</comment>
<dbReference type="Gene3D" id="1.10.510.10">
    <property type="entry name" value="Transferase(Phosphotransferase) domain 1"/>
    <property type="match status" value="1"/>
</dbReference>
<evidence type="ECO:0000256" key="3">
    <source>
        <dbReference type="ARBA" id="ARBA00010217"/>
    </source>
</evidence>
<dbReference type="InterPro" id="IPR000719">
    <property type="entry name" value="Prot_kinase_dom"/>
</dbReference>
<keyword evidence="7" id="KW-0808">Transferase</keyword>
<dbReference type="InterPro" id="IPR008271">
    <property type="entry name" value="Ser/Thr_kinase_AS"/>
</dbReference>
<dbReference type="SUPFAM" id="SSF56112">
    <property type="entry name" value="Protein kinase-like (PK-like)"/>
    <property type="match status" value="1"/>
</dbReference>
<evidence type="ECO:0000256" key="7">
    <source>
        <dbReference type="ARBA" id="ARBA00022679"/>
    </source>
</evidence>
<keyword evidence="10" id="KW-0430">Lectin</keyword>
<dbReference type="SUPFAM" id="SSF49899">
    <property type="entry name" value="Concanavalin A-like lectins/glucanases"/>
    <property type="match status" value="1"/>
</dbReference>
<comment type="catalytic activity">
    <reaction evidence="19">
        <text>L-seryl-[protein] + ATP = O-phospho-L-seryl-[protein] + ADP + H(+)</text>
        <dbReference type="Rhea" id="RHEA:17989"/>
        <dbReference type="Rhea" id="RHEA-COMP:9863"/>
        <dbReference type="Rhea" id="RHEA-COMP:11604"/>
        <dbReference type="ChEBI" id="CHEBI:15378"/>
        <dbReference type="ChEBI" id="CHEBI:29999"/>
        <dbReference type="ChEBI" id="CHEBI:30616"/>
        <dbReference type="ChEBI" id="CHEBI:83421"/>
        <dbReference type="ChEBI" id="CHEBI:456216"/>
        <dbReference type="EC" id="2.7.11.1"/>
    </reaction>
    <physiologicalReaction direction="left-to-right" evidence="19">
        <dbReference type="Rhea" id="RHEA:17990"/>
    </physiologicalReaction>
</comment>
<dbReference type="EnsemblPlants" id="AET3Gv20715000.1">
    <property type="protein sequence ID" value="AET3Gv20715000.1"/>
    <property type="gene ID" value="AET3Gv20715000"/>
</dbReference>
<evidence type="ECO:0000256" key="2">
    <source>
        <dbReference type="ARBA" id="ARBA00008536"/>
    </source>
</evidence>
<keyword evidence="17" id="KW-0325">Glycoprotein</keyword>